<dbReference type="AlphaFoldDB" id="A0A6C0HR06"/>
<evidence type="ECO:0000313" key="2">
    <source>
        <dbReference type="EMBL" id="QHT82864.1"/>
    </source>
</evidence>
<evidence type="ECO:0008006" key="3">
    <source>
        <dbReference type="Google" id="ProtNLM"/>
    </source>
</evidence>
<keyword evidence="1" id="KW-1133">Transmembrane helix</keyword>
<sequence length="303" mass="32590">MSNKTQQTPMNISPQNVAGNCTYKCDLKFNYPVKSCTATNAGNYLNISCSDSASPVTFNNTKYNIAACYLYSPSLQLYNNQQTNGELMLMHNPVAGGKTLYVCIPLATNGTSGNAANTISQIIEAVSKGAPSQGGSVNQGITDFTLNDFIPLKEFYSYETQNAYFVAFGIQNAIYISQKSLDSLQKLIKPFGGMPFPSGPKLFVNKKGPIKGDAITSNDIYIDCQPTNSSEEETNEVVNVKANTNYDVGTSMANILYNPVFLLILFAIVFIILIVGINKGLKYLTGGLGGSVGGDVGMSSSRR</sequence>
<dbReference type="InterPro" id="IPR036398">
    <property type="entry name" value="CA_dom_sf"/>
</dbReference>
<dbReference type="SUPFAM" id="SSF51069">
    <property type="entry name" value="Carbonic anhydrase"/>
    <property type="match status" value="1"/>
</dbReference>
<proteinExistence type="predicted"/>
<protein>
    <recommendedName>
        <fullName evidence="3">Alpha-carbonic anhydrase domain-containing protein</fullName>
    </recommendedName>
</protein>
<evidence type="ECO:0000256" key="1">
    <source>
        <dbReference type="SAM" id="Phobius"/>
    </source>
</evidence>
<dbReference type="EMBL" id="MN740004">
    <property type="protein sequence ID" value="QHT82864.1"/>
    <property type="molecule type" value="Genomic_DNA"/>
</dbReference>
<keyword evidence="1" id="KW-0812">Transmembrane</keyword>
<name>A0A6C0HR06_9ZZZZ</name>
<reference evidence="2" key="1">
    <citation type="journal article" date="2020" name="Nature">
        <title>Giant virus diversity and host interactions through global metagenomics.</title>
        <authorList>
            <person name="Schulz F."/>
            <person name="Roux S."/>
            <person name="Paez-Espino D."/>
            <person name="Jungbluth S."/>
            <person name="Walsh D.A."/>
            <person name="Denef V.J."/>
            <person name="McMahon K.D."/>
            <person name="Konstantinidis K.T."/>
            <person name="Eloe-Fadrosh E.A."/>
            <person name="Kyrpides N.C."/>
            <person name="Woyke T."/>
        </authorList>
    </citation>
    <scope>NUCLEOTIDE SEQUENCE</scope>
    <source>
        <strain evidence="2">GVMAG-M-3300023184-165</strain>
    </source>
</reference>
<keyword evidence="1" id="KW-0472">Membrane</keyword>
<organism evidence="2">
    <name type="scientific">viral metagenome</name>
    <dbReference type="NCBI Taxonomy" id="1070528"/>
    <lineage>
        <taxon>unclassified sequences</taxon>
        <taxon>metagenomes</taxon>
        <taxon>organismal metagenomes</taxon>
    </lineage>
</organism>
<dbReference type="Gene3D" id="3.10.200.10">
    <property type="entry name" value="Alpha carbonic anhydrase"/>
    <property type="match status" value="1"/>
</dbReference>
<feature type="transmembrane region" description="Helical" evidence="1">
    <location>
        <begin position="255"/>
        <end position="277"/>
    </location>
</feature>
<accession>A0A6C0HR06</accession>